<feature type="domain" description="DUF4371" evidence="2">
    <location>
        <begin position="66"/>
        <end position="271"/>
    </location>
</feature>
<organism evidence="3 4">
    <name type="scientific">Oryza sativa subsp. indica</name>
    <name type="common">Rice</name>
    <dbReference type="NCBI Taxonomy" id="39946"/>
    <lineage>
        <taxon>Eukaryota</taxon>
        <taxon>Viridiplantae</taxon>
        <taxon>Streptophyta</taxon>
        <taxon>Embryophyta</taxon>
        <taxon>Tracheophyta</taxon>
        <taxon>Spermatophyta</taxon>
        <taxon>Magnoliopsida</taxon>
        <taxon>Liliopsida</taxon>
        <taxon>Poales</taxon>
        <taxon>Poaceae</taxon>
        <taxon>BOP clade</taxon>
        <taxon>Oryzoideae</taxon>
        <taxon>Oryzeae</taxon>
        <taxon>Oryzinae</taxon>
        <taxon>Oryza</taxon>
        <taxon>Oryza sativa</taxon>
    </lineage>
</organism>
<dbReference type="InterPro" id="IPR025398">
    <property type="entry name" value="DUF4371"/>
</dbReference>
<dbReference type="PANTHER" id="PTHR11697">
    <property type="entry name" value="GENERAL TRANSCRIPTION FACTOR 2-RELATED ZINC FINGER PROTEIN"/>
    <property type="match status" value="1"/>
</dbReference>
<name>A2X3S4_ORYSI</name>
<dbReference type="Gramene" id="BGIOSGA006639-TA">
    <property type="protein sequence ID" value="BGIOSGA006639-PA"/>
    <property type="gene ID" value="BGIOSGA006639"/>
</dbReference>
<dbReference type="HOGENOM" id="CLU_006175_5_2_1"/>
<dbReference type="InterPro" id="IPR012337">
    <property type="entry name" value="RNaseH-like_sf"/>
</dbReference>
<evidence type="ECO:0000313" key="4">
    <source>
        <dbReference type="Proteomes" id="UP000007015"/>
    </source>
</evidence>
<feature type="compositionally biased region" description="Basic and acidic residues" evidence="1">
    <location>
        <begin position="43"/>
        <end position="74"/>
    </location>
</feature>
<evidence type="ECO:0000313" key="3">
    <source>
        <dbReference type="EMBL" id="EAY85484.1"/>
    </source>
</evidence>
<dbReference type="SUPFAM" id="SSF53098">
    <property type="entry name" value="Ribonuclease H-like"/>
    <property type="match status" value="1"/>
</dbReference>
<evidence type="ECO:0000256" key="1">
    <source>
        <dbReference type="SAM" id="MobiDB-lite"/>
    </source>
</evidence>
<dbReference type="Pfam" id="PF14291">
    <property type="entry name" value="DUF4371"/>
    <property type="match status" value="1"/>
</dbReference>
<dbReference type="EMBL" id="CM000127">
    <property type="protein sequence ID" value="EAY85484.1"/>
    <property type="molecule type" value="Genomic_DNA"/>
</dbReference>
<evidence type="ECO:0000259" key="2">
    <source>
        <dbReference type="Pfam" id="PF14291"/>
    </source>
</evidence>
<dbReference type="OMA" id="HSAFIKM"/>
<keyword evidence="4" id="KW-1185">Reference proteome</keyword>
<sequence length="666" mass="75612">MRRYYQPVPKRTLECGAGTPTGLKKRANVTKKFNPDATTSDLNRYRSIDGYHGETKDKVGGGTSDHSKGRKGLEDFGYQSKSHELSSNHPDIGSAYRICFIASLDCARFLLMQGMAFSGPGQSPTSINKGNLLELIDLYKKRDKEVERAFDMNVVGNIDITSPLIQKGLAKACAQEVTEVIIGEIGDGNFTILIDDSHDMAEKYQMAVFVRFVNKKGKVIERFLGLEYLTEDTPAAFKETLVGLLAQHGLSISKLRGQGYDGASNMRCEFNDMQLLIHNENLYAFYVHCFAHQLESVLITVSRCSSSLIHDFFVSISLIITTTIEYCQMMDKSTEKHHQTTLNKLESGEILSEGSNHKEKNLASLGGTRWGSYYTTLGRINMMWDSVLDVLMIVHQHGRQPSRAGGLIQTMESFEFVFILKMMLKLFTITNELSLVLQRKDEGIIQAVGQLTDVKECLQTLRNNGWESLFEDVKSFCATNWIPVPNMDEHIRATEITHRFNDVSMELLVHFSYLDPRNNFSKFDVKKLAWLAGIYAEDFSIDDRVAIKHELQNYILFMRRSNEFTACYDIASLAAKMVETETHFKFALVYRLIKLALLLPVTKASVEKIFSEVNAIHTDFCELIPDEILNDFMVCYIEREIFKELDNGPILERFQTMKISENAIVL</sequence>
<gene>
    <name evidence="3" type="ORF">OsI_06861</name>
</gene>
<reference evidence="3 4" key="1">
    <citation type="journal article" date="2005" name="PLoS Biol.">
        <title>The genomes of Oryza sativa: a history of duplications.</title>
        <authorList>
            <person name="Yu J."/>
            <person name="Wang J."/>
            <person name="Lin W."/>
            <person name="Li S."/>
            <person name="Li H."/>
            <person name="Zhou J."/>
            <person name="Ni P."/>
            <person name="Dong W."/>
            <person name="Hu S."/>
            <person name="Zeng C."/>
            <person name="Zhang J."/>
            <person name="Zhang Y."/>
            <person name="Li R."/>
            <person name="Xu Z."/>
            <person name="Li S."/>
            <person name="Li X."/>
            <person name="Zheng H."/>
            <person name="Cong L."/>
            <person name="Lin L."/>
            <person name="Yin J."/>
            <person name="Geng J."/>
            <person name="Li G."/>
            <person name="Shi J."/>
            <person name="Liu J."/>
            <person name="Lv H."/>
            <person name="Li J."/>
            <person name="Wang J."/>
            <person name="Deng Y."/>
            <person name="Ran L."/>
            <person name="Shi X."/>
            <person name="Wang X."/>
            <person name="Wu Q."/>
            <person name="Li C."/>
            <person name="Ren X."/>
            <person name="Wang J."/>
            <person name="Wang X."/>
            <person name="Li D."/>
            <person name="Liu D."/>
            <person name="Zhang X."/>
            <person name="Ji Z."/>
            <person name="Zhao W."/>
            <person name="Sun Y."/>
            <person name="Zhang Z."/>
            <person name="Bao J."/>
            <person name="Han Y."/>
            <person name="Dong L."/>
            <person name="Ji J."/>
            <person name="Chen P."/>
            <person name="Wu S."/>
            <person name="Liu J."/>
            <person name="Xiao Y."/>
            <person name="Bu D."/>
            <person name="Tan J."/>
            <person name="Yang L."/>
            <person name="Ye C."/>
            <person name="Zhang J."/>
            <person name="Xu J."/>
            <person name="Zhou Y."/>
            <person name="Yu Y."/>
            <person name="Zhang B."/>
            <person name="Zhuang S."/>
            <person name="Wei H."/>
            <person name="Liu B."/>
            <person name="Lei M."/>
            <person name="Yu H."/>
            <person name="Li Y."/>
            <person name="Xu H."/>
            <person name="Wei S."/>
            <person name="He X."/>
            <person name="Fang L."/>
            <person name="Zhang Z."/>
            <person name="Zhang Y."/>
            <person name="Huang X."/>
            <person name="Su Z."/>
            <person name="Tong W."/>
            <person name="Li J."/>
            <person name="Tong Z."/>
            <person name="Li S."/>
            <person name="Ye J."/>
            <person name="Wang L."/>
            <person name="Fang L."/>
            <person name="Lei T."/>
            <person name="Chen C."/>
            <person name="Chen H."/>
            <person name="Xu Z."/>
            <person name="Li H."/>
            <person name="Huang H."/>
            <person name="Zhang F."/>
            <person name="Xu H."/>
            <person name="Li N."/>
            <person name="Zhao C."/>
            <person name="Li S."/>
            <person name="Dong L."/>
            <person name="Huang Y."/>
            <person name="Li L."/>
            <person name="Xi Y."/>
            <person name="Qi Q."/>
            <person name="Li W."/>
            <person name="Zhang B."/>
            <person name="Hu W."/>
            <person name="Zhang Y."/>
            <person name="Tian X."/>
            <person name="Jiao Y."/>
            <person name="Liang X."/>
            <person name="Jin J."/>
            <person name="Gao L."/>
            <person name="Zheng W."/>
            <person name="Hao B."/>
            <person name="Liu S."/>
            <person name="Wang W."/>
            <person name="Yuan L."/>
            <person name="Cao M."/>
            <person name="McDermott J."/>
            <person name="Samudrala R."/>
            <person name="Wang J."/>
            <person name="Wong G.K."/>
            <person name="Yang H."/>
        </authorList>
    </citation>
    <scope>NUCLEOTIDE SEQUENCE [LARGE SCALE GENOMIC DNA]</scope>
    <source>
        <strain evidence="4">cv. 93-11</strain>
    </source>
</reference>
<dbReference type="Proteomes" id="UP000007015">
    <property type="component" value="Chromosome 2"/>
</dbReference>
<feature type="region of interest" description="Disordered" evidence="1">
    <location>
        <begin position="26"/>
        <end position="74"/>
    </location>
</feature>
<dbReference type="AlphaFoldDB" id="A2X3S4"/>
<dbReference type="STRING" id="39946.A2X3S4"/>
<dbReference type="PANTHER" id="PTHR11697:SF230">
    <property type="entry name" value="ZINC FINGER, MYM DOMAIN CONTAINING 1"/>
    <property type="match status" value="1"/>
</dbReference>
<accession>A2X3S4</accession>
<protein>
    <recommendedName>
        <fullName evidence="2">DUF4371 domain-containing protein</fullName>
    </recommendedName>
</protein>
<dbReference type="InterPro" id="IPR055298">
    <property type="entry name" value="AtLOH3-like"/>
</dbReference>
<proteinExistence type="predicted"/>